<gene>
    <name evidence="1" type="ORF">SETIT_8G160800v2</name>
</gene>
<dbReference type="EMBL" id="CM003535">
    <property type="protein sequence ID" value="RCV38665.1"/>
    <property type="molecule type" value="Genomic_DNA"/>
</dbReference>
<evidence type="ECO:0000313" key="1">
    <source>
        <dbReference type="EMBL" id="RCV38665.1"/>
    </source>
</evidence>
<reference evidence="1" key="1">
    <citation type="journal article" date="2012" name="Nat. Biotechnol.">
        <title>Reference genome sequence of the model plant Setaria.</title>
        <authorList>
            <person name="Bennetzen J.L."/>
            <person name="Schmutz J."/>
            <person name="Wang H."/>
            <person name="Percifield R."/>
            <person name="Hawkins J."/>
            <person name="Pontaroli A.C."/>
            <person name="Estep M."/>
            <person name="Feng L."/>
            <person name="Vaughn J.N."/>
            <person name="Grimwood J."/>
            <person name="Jenkins J."/>
            <person name="Barry K."/>
            <person name="Lindquist E."/>
            <person name="Hellsten U."/>
            <person name="Deshpande S."/>
            <person name="Wang X."/>
            <person name="Wu X."/>
            <person name="Mitros T."/>
            <person name="Triplett J."/>
            <person name="Yang X."/>
            <person name="Ye C.Y."/>
            <person name="Mauro-Herrera M."/>
            <person name="Wang L."/>
            <person name="Li P."/>
            <person name="Sharma M."/>
            <person name="Sharma R."/>
            <person name="Ronald P.C."/>
            <person name="Panaud O."/>
            <person name="Kellogg E.A."/>
            <person name="Brutnell T.P."/>
            <person name="Doust A.N."/>
            <person name="Tuskan G.A."/>
            <person name="Rokhsar D."/>
            <person name="Devos K.M."/>
        </authorList>
    </citation>
    <scope>NUCLEOTIDE SEQUENCE [LARGE SCALE GENOMIC DNA]</scope>
    <source>
        <strain evidence="1">Yugu1</strain>
    </source>
</reference>
<name>A0A368S8B9_SETIT</name>
<accession>A0A368S8B9</accession>
<protein>
    <submittedName>
        <fullName evidence="1">Uncharacterized protein</fullName>
    </submittedName>
</protein>
<dbReference type="AlphaFoldDB" id="A0A368S8B9"/>
<reference evidence="1" key="2">
    <citation type="submission" date="2015-07" db="EMBL/GenBank/DDBJ databases">
        <authorList>
            <person name="Noorani M."/>
        </authorList>
    </citation>
    <scope>NUCLEOTIDE SEQUENCE</scope>
    <source>
        <strain evidence="1">Yugu1</strain>
    </source>
</reference>
<sequence>MPSSYKHESSWNHNSRFSYDDVGVPFLPYYIFSRDPANSYQHEQPHCPSSLETRWMQLGPLFNYMPKRPSSNELPSAALSTWLIHEYMNLYRCH</sequence>
<organism evidence="1">
    <name type="scientific">Setaria italica</name>
    <name type="common">Foxtail millet</name>
    <name type="synonym">Panicum italicum</name>
    <dbReference type="NCBI Taxonomy" id="4555"/>
    <lineage>
        <taxon>Eukaryota</taxon>
        <taxon>Viridiplantae</taxon>
        <taxon>Streptophyta</taxon>
        <taxon>Embryophyta</taxon>
        <taxon>Tracheophyta</taxon>
        <taxon>Spermatophyta</taxon>
        <taxon>Magnoliopsida</taxon>
        <taxon>Liliopsida</taxon>
        <taxon>Poales</taxon>
        <taxon>Poaceae</taxon>
        <taxon>PACMAD clade</taxon>
        <taxon>Panicoideae</taxon>
        <taxon>Panicodae</taxon>
        <taxon>Paniceae</taxon>
        <taxon>Cenchrinae</taxon>
        <taxon>Setaria</taxon>
    </lineage>
</organism>
<proteinExistence type="predicted"/>